<accession>A0ABR3L6M1</accession>
<protein>
    <submittedName>
        <fullName evidence="1">Uncharacterized protein</fullName>
    </submittedName>
</protein>
<dbReference type="EMBL" id="JAYMGO010000025">
    <property type="protein sequence ID" value="KAL1247319.1"/>
    <property type="molecule type" value="Genomic_DNA"/>
</dbReference>
<evidence type="ECO:0000313" key="1">
    <source>
        <dbReference type="EMBL" id="KAL1247319.1"/>
    </source>
</evidence>
<reference evidence="1 2" key="1">
    <citation type="submission" date="2023-09" db="EMBL/GenBank/DDBJ databases">
        <authorList>
            <person name="Wang M."/>
        </authorList>
    </citation>
    <scope>NUCLEOTIDE SEQUENCE [LARGE SCALE GENOMIC DNA]</scope>
    <source>
        <strain evidence="1">GT-2023</strain>
        <tissue evidence="1">Liver</tissue>
    </source>
</reference>
<sequence>MALFYDESRLTSRTGLVKKHHLLPARKSTRSFALGCLYLSHAAPCCPSISPSVVVILWRSITVCGAAVREDASHLSVSPPAASGPDERDCGVCASSFAFLPPLGSHQL</sequence>
<keyword evidence="2" id="KW-1185">Reference proteome</keyword>
<evidence type="ECO:0000313" key="2">
    <source>
        <dbReference type="Proteomes" id="UP001558613"/>
    </source>
</evidence>
<proteinExistence type="predicted"/>
<comment type="caution">
    <text evidence="1">The sequence shown here is derived from an EMBL/GenBank/DDBJ whole genome shotgun (WGS) entry which is preliminary data.</text>
</comment>
<name>A0ABR3L6M1_9TELE</name>
<dbReference type="Proteomes" id="UP001558613">
    <property type="component" value="Unassembled WGS sequence"/>
</dbReference>
<gene>
    <name evidence="1" type="ORF">QQF64_022695</name>
</gene>
<organism evidence="1 2">
    <name type="scientific">Cirrhinus molitorella</name>
    <name type="common">mud carp</name>
    <dbReference type="NCBI Taxonomy" id="172907"/>
    <lineage>
        <taxon>Eukaryota</taxon>
        <taxon>Metazoa</taxon>
        <taxon>Chordata</taxon>
        <taxon>Craniata</taxon>
        <taxon>Vertebrata</taxon>
        <taxon>Euteleostomi</taxon>
        <taxon>Actinopterygii</taxon>
        <taxon>Neopterygii</taxon>
        <taxon>Teleostei</taxon>
        <taxon>Ostariophysi</taxon>
        <taxon>Cypriniformes</taxon>
        <taxon>Cyprinidae</taxon>
        <taxon>Labeoninae</taxon>
        <taxon>Labeonini</taxon>
        <taxon>Cirrhinus</taxon>
    </lineage>
</organism>